<dbReference type="Proteomes" id="UP000235392">
    <property type="component" value="Unassembled WGS sequence"/>
</dbReference>
<evidence type="ECO:0000313" key="1">
    <source>
        <dbReference type="EMBL" id="PLW46414.1"/>
    </source>
</evidence>
<accession>A0A2N5V8U4</accession>
<dbReference type="AlphaFoldDB" id="A0A2N5V8U4"/>
<organism evidence="1 2">
    <name type="scientific">Puccinia coronata f. sp. avenae</name>
    <dbReference type="NCBI Taxonomy" id="200324"/>
    <lineage>
        <taxon>Eukaryota</taxon>
        <taxon>Fungi</taxon>
        <taxon>Dikarya</taxon>
        <taxon>Basidiomycota</taxon>
        <taxon>Pucciniomycotina</taxon>
        <taxon>Pucciniomycetes</taxon>
        <taxon>Pucciniales</taxon>
        <taxon>Pucciniaceae</taxon>
        <taxon>Puccinia</taxon>
    </lineage>
</organism>
<reference evidence="1 2" key="1">
    <citation type="submission" date="2017-11" db="EMBL/GenBank/DDBJ databases">
        <title>De novo assembly and phasing of dikaryotic genomes from two isolates of Puccinia coronata f. sp. avenae, the causal agent of oat crown rust.</title>
        <authorList>
            <person name="Miller M.E."/>
            <person name="Zhang Y."/>
            <person name="Omidvar V."/>
            <person name="Sperschneider J."/>
            <person name="Schwessinger B."/>
            <person name="Raley C."/>
            <person name="Palmer J.M."/>
            <person name="Garnica D."/>
            <person name="Upadhyaya N."/>
            <person name="Rathjen J."/>
            <person name="Taylor J.M."/>
            <person name="Park R.F."/>
            <person name="Dodds P.N."/>
            <person name="Hirsch C.D."/>
            <person name="Kianian S.F."/>
            <person name="Figueroa M."/>
        </authorList>
    </citation>
    <scope>NUCLEOTIDE SEQUENCE [LARGE SCALE GENOMIC DNA]</scope>
    <source>
        <strain evidence="1">12SD80</strain>
    </source>
</reference>
<dbReference type="EMBL" id="PGCI01000040">
    <property type="protein sequence ID" value="PLW46414.1"/>
    <property type="molecule type" value="Genomic_DNA"/>
</dbReference>
<protein>
    <submittedName>
        <fullName evidence="1">Uncharacterized protein</fullName>
    </submittedName>
</protein>
<gene>
    <name evidence="1" type="ORF">PCASD_05490</name>
</gene>
<name>A0A2N5V8U4_9BASI</name>
<sequence length="94" mass="10765">MFDDLQRDFNFSQQTIIDNLHTKPPAINIEPGTPDPKRDPKATLNLGCRLFSKLPPPTPESVADFFDKEFIRKMTIFQKLQVTAKQPSHGCYCQ</sequence>
<comment type="caution">
    <text evidence="1">The sequence shown here is derived from an EMBL/GenBank/DDBJ whole genome shotgun (WGS) entry which is preliminary data.</text>
</comment>
<proteinExistence type="predicted"/>
<evidence type="ECO:0000313" key="2">
    <source>
        <dbReference type="Proteomes" id="UP000235392"/>
    </source>
</evidence>